<dbReference type="PROSITE" id="PS50055">
    <property type="entry name" value="TYR_PHOSPHATASE_PTP"/>
    <property type="match status" value="1"/>
</dbReference>
<dbReference type="SUPFAM" id="SSF50729">
    <property type="entry name" value="PH domain-like"/>
    <property type="match status" value="1"/>
</dbReference>
<feature type="compositionally biased region" description="Polar residues" evidence="8">
    <location>
        <begin position="356"/>
        <end position="370"/>
    </location>
</feature>
<dbReference type="Pfam" id="PF00595">
    <property type="entry name" value="PDZ"/>
    <property type="match status" value="1"/>
</dbReference>
<comment type="similarity">
    <text evidence="2">Belongs to the protein-tyrosine phosphatase family. Non-receptor class subfamily.</text>
</comment>
<dbReference type="InterPro" id="IPR018979">
    <property type="entry name" value="FERM_N"/>
</dbReference>
<dbReference type="GO" id="GO:0016020">
    <property type="term" value="C:membrane"/>
    <property type="evidence" value="ECO:0007669"/>
    <property type="project" value="UniProtKB-ARBA"/>
</dbReference>
<dbReference type="SMART" id="SM00228">
    <property type="entry name" value="PDZ"/>
    <property type="match status" value="1"/>
</dbReference>
<organism evidence="13 14">
    <name type="scientific">Mesorhabditis belari</name>
    <dbReference type="NCBI Taxonomy" id="2138241"/>
    <lineage>
        <taxon>Eukaryota</taxon>
        <taxon>Metazoa</taxon>
        <taxon>Ecdysozoa</taxon>
        <taxon>Nematoda</taxon>
        <taxon>Chromadorea</taxon>
        <taxon>Rhabditida</taxon>
        <taxon>Rhabditina</taxon>
        <taxon>Rhabditomorpha</taxon>
        <taxon>Rhabditoidea</taxon>
        <taxon>Rhabditidae</taxon>
        <taxon>Mesorhabditinae</taxon>
        <taxon>Mesorhabditis</taxon>
    </lineage>
</organism>
<evidence type="ECO:0000256" key="3">
    <source>
        <dbReference type="ARBA" id="ARBA00013064"/>
    </source>
</evidence>
<feature type="domain" description="Tyrosine-protein phosphatase" evidence="9">
    <location>
        <begin position="808"/>
        <end position="1066"/>
    </location>
</feature>
<dbReference type="GO" id="GO:0004725">
    <property type="term" value="F:protein tyrosine phosphatase activity"/>
    <property type="evidence" value="ECO:0007669"/>
    <property type="project" value="UniProtKB-EC"/>
</dbReference>
<feature type="compositionally biased region" description="Polar residues" evidence="8">
    <location>
        <begin position="416"/>
        <end position="426"/>
    </location>
</feature>
<evidence type="ECO:0000256" key="7">
    <source>
        <dbReference type="ARBA" id="ARBA00023212"/>
    </source>
</evidence>
<dbReference type="SMART" id="SM00295">
    <property type="entry name" value="B41"/>
    <property type="match status" value="1"/>
</dbReference>
<dbReference type="InterPro" id="IPR011993">
    <property type="entry name" value="PH-like_dom_sf"/>
</dbReference>
<dbReference type="FunFam" id="2.30.29.30:FF:000002">
    <property type="entry name" value="Band 4.1-like protein 5 isoform 1"/>
    <property type="match status" value="1"/>
</dbReference>
<dbReference type="Gene3D" id="1.20.80.10">
    <property type="match status" value="1"/>
</dbReference>
<dbReference type="PRINTS" id="PR00935">
    <property type="entry name" value="BAND41"/>
</dbReference>
<comment type="subcellular location">
    <subcellularLocation>
        <location evidence="1">Cytoplasm</location>
        <location evidence="1">Cytoskeleton</location>
    </subcellularLocation>
</comment>
<dbReference type="WBParaSite" id="MBELARI_LOCUS10253.1">
    <property type="protein sequence ID" value="MBELARI_LOCUS10253.1"/>
    <property type="gene ID" value="MBELARI_LOCUS10253"/>
</dbReference>
<dbReference type="InterPro" id="IPR029021">
    <property type="entry name" value="Prot-tyrosine_phosphatase-like"/>
</dbReference>
<feature type="compositionally biased region" description="Polar residues" evidence="8">
    <location>
        <begin position="382"/>
        <end position="391"/>
    </location>
</feature>
<evidence type="ECO:0000313" key="13">
    <source>
        <dbReference type="Proteomes" id="UP000887575"/>
    </source>
</evidence>
<dbReference type="PROSITE" id="PS00660">
    <property type="entry name" value="FERM_1"/>
    <property type="match status" value="1"/>
</dbReference>
<reference evidence="14" key="1">
    <citation type="submission" date="2024-02" db="UniProtKB">
        <authorList>
            <consortium name="WormBaseParasite"/>
        </authorList>
    </citation>
    <scope>IDENTIFICATION</scope>
</reference>
<dbReference type="Gene3D" id="3.90.190.10">
    <property type="entry name" value="Protein tyrosine phosphatase superfamily"/>
    <property type="match status" value="1"/>
</dbReference>
<dbReference type="Pfam" id="PF00373">
    <property type="entry name" value="FERM_M"/>
    <property type="match status" value="1"/>
</dbReference>
<evidence type="ECO:0000259" key="10">
    <source>
        <dbReference type="PROSITE" id="PS50056"/>
    </source>
</evidence>
<evidence type="ECO:0000256" key="6">
    <source>
        <dbReference type="ARBA" id="ARBA00022912"/>
    </source>
</evidence>
<dbReference type="Pfam" id="PF09380">
    <property type="entry name" value="FERM_C"/>
    <property type="match status" value="1"/>
</dbReference>
<feature type="region of interest" description="Disordered" evidence="8">
    <location>
        <begin position="552"/>
        <end position="669"/>
    </location>
</feature>
<dbReference type="SMART" id="SM00194">
    <property type="entry name" value="PTPc"/>
    <property type="match status" value="1"/>
</dbReference>
<feature type="region of interest" description="Disordered" evidence="8">
    <location>
        <begin position="345"/>
        <end position="391"/>
    </location>
</feature>
<evidence type="ECO:0000256" key="5">
    <source>
        <dbReference type="ARBA" id="ARBA00022801"/>
    </source>
</evidence>
<dbReference type="Gene3D" id="2.30.29.30">
    <property type="entry name" value="Pleckstrin-homology domain (PH domain)/Phosphotyrosine-binding domain (PTB)"/>
    <property type="match status" value="1"/>
</dbReference>
<dbReference type="InterPro" id="IPR019749">
    <property type="entry name" value="Band_41_domain"/>
</dbReference>
<dbReference type="InterPro" id="IPR016130">
    <property type="entry name" value="Tyr_Pase_AS"/>
</dbReference>
<dbReference type="InterPro" id="IPR014352">
    <property type="entry name" value="FERM/acyl-CoA-bd_prot_sf"/>
</dbReference>
<dbReference type="Pfam" id="PF09379">
    <property type="entry name" value="FERM_N"/>
    <property type="match status" value="1"/>
</dbReference>
<dbReference type="InterPro" id="IPR000242">
    <property type="entry name" value="PTP_cat"/>
</dbReference>
<dbReference type="Pfam" id="PF00102">
    <property type="entry name" value="Y_phosphatase"/>
    <property type="match status" value="1"/>
</dbReference>
<dbReference type="SMART" id="SM01196">
    <property type="entry name" value="FERM_C"/>
    <property type="match status" value="1"/>
</dbReference>
<dbReference type="Gene3D" id="3.10.20.90">
    <property type="entry name" value="Phosphatidylinositol 3-kinase Catalytic Subunit, Chain A, domain 1"/>
    <property type="match status" value="1"/>
</dbReference>
<feature type="region of interest" description="Disordered" evidence="8">
    <location>
        <begin position="414"/>
        <end position="471"/>
    </location>
</feature>
<dbReference type="SMART" id="SM00404">
    <property type="entry name" value="PTPc_motif"/>
    <property type="match status" value="1"/>
</dbReference>
<evidence type="ECO:0000259" key="11">
    <source>
        <dbReference type="PROSITE" id="PS50057"/>
    </source>
</evidence>
<dbReference type="PRINTS" id="PR00700">
    <property type="entry name" value="PRTYPHPHTASE"/>
</dbReference>
<feature type="compositionally biased region" description="Polar residues" evidence="8">
    <location>
        <begin position="552"/>
        <end position="573"/>
    </location>
</feature>
<evidence type="ECO:0000256" key="8">
    <source>
        <dbReference type="SAM" id="MobiDB-lite"/>
    </source>
</evidence>
<feature type="domain" description="PDZ" evidence="12">
    <location>
        <begin position="671"/>
        <end position="743"/>
    </location>
</feature>
<dbReference type="PROSITE" id="PS00661">
    <property type="entry name" value="FERM_2"/>
    <property type="match status" value="1"/>
</dbReference>
<keyword evidence="5" id="KW-0378">Hydrolase</keyword>
<name>A0AAF3E8L3_9BILA</name>
<feature type="compositionally biased region" description="Low complexity" evidence="8">
    <location>
        <begin position="372"/>
        <end position="381"/>
    </location>
</feature>
<dbReference type="CDD" id="cd14541">
    <property type="entry name" value="PTPc-N3_4"/>
    <property type="match status" value="1"/>
</dbReference>
<dbReference type="InterPro" id="IPR000387">
    <property type="entry name" value="Tyr_Pase_dom"/>
</dbReference>
<dbReference type="InterPro" id="IPR035963">
    <property type="entry name" value="FERM_2"/>
</dbReference>
<dbReference type="CDD" id="cd14473">
    <property type="entry name" value="FERM_B-lobe"/>
    <property type="match status" value="1"/>
</dbReference>
<keyword evidence="13" id="KW-1185">Reference proteome</keyword>
<dbReference type="SUPFAM" id="SSF54236">
    <property type="entry name" value="Ubiquitin-like"/>
    <property type="match status" value="1"/>
</dbReference>
<evidence type="ECO:0000259" key="9">
    <source>
        <dbReference type="PROSITE" id="PS50055"/>
    </source>
</evidence>
<feature type="compositionally biased region" description="Polar residues" evidence="8">
    <location>
        <begin position="580"/>
        <end position="609"/>
    </location>
</feature>
<accession>A0AAF3E8L3</accession>
<feature type="domain" description="Tyrosine specific protein phosphatases" evidence="10">
    <location>
        <begin position="983"/>
        <end position="1057"/>
    </location>
</feature>
<dbReference type="PROSITE" id="PS50056">
    <property type="entry name" value="TYR_PHOSPHATASE_2"/>
    <property type="match status" value="1"/>
</dbReference>
<evidence type="ECO:0000256" key="2">
    <source>
        <dbReference type="ARBA" id="ARBA00009649"/>
    </source>
</evidence>
<dbReference type="PROSITE" id="PS00383">
    <property type="entry name" value="TYR_PHOSPHATASE_1"/>
    <property type="match status" value="1"/>
</dbReference>
<dbReference type="InterPro" id="IPR014847">
    <property type="entry name" value="FA"/>
</dbReference>
<dbReference type="SUPFAM" id="SSF50156">
    <property type="entry name" value="PDZ domain-like"/>
    <property type="match status" value="1"/>
</dbReference>
<evidence type="ECO:0000256" key="1">
    <source>
        <dbReference type="ARBA" id="ARBA00004245"/>
    </source>
</evidence>
<keyword evidence="7" id="KW-0206">Cytoskeleton</keyword>
<dbReference type="InterPro" id="IPR036034">
    <property type="entry name" value="PDZ_sf"/>
</dbReference>
<dbReference type="SUPFAM" id="SSF47031">
    <property type="entry name" value="Second domain of FERM"/>
    <property type="match status" value="1"/>
</dbReference>
<feature type="compositionally biased region" description="Basic and acidic residues" evidence="8">
    <location>
        <begin position="345"/>
        <end position="355"/>
    </location>
</feature>
<dbReference type="PANTHER" id="PTHR45706:SF4">
    <property type="entry name" value="TYROSINE-PROTEIN PHOSPHATASE"/>
    <property type="match status" value="1"/>
</dbReference>
<evidence type="ECO:0000256" key="4">
    <source>
        <dbReference type="ARBA" id="ARBA00022490"/>
    </source>
</evidence>
<dbReference type="SUPFAM" id="SSF52799">
    <property type="entry name" value="(Phosphotyrosine protein) phosphatases II"/>
    <property type="match status" value="1"/>
</dbReference>
<dbReference type="CDD" id="cd06706">
    <property type="entry name" value="PDZ_PTPN3-4-like"/>
    <property type="match status" value="1"/>
</dbReference>
<feature type="compositionally biased region" description="Low complexity" evidence="8">
    <location>
        <begin position="635"/>
        <end position="649"/>
    </location>
</feature>
<dbReference type="Proteomes" id="UP000887575">
    <property type="component" value="Unassembled WGS sequence"/>
</dbReference>
<feature type="compositionally biased region" description="Basic residues" evidence="8">
    <location>
        <begin position="650"/>
        <end position="659"/>
    </location>
</feature>
<dbReference type="EC" id="3.1.3.48" evidence="3"/>
<dbReference type="PROSITE" id="PS50106">
    <property type="entry name" value="PDZ"/>
    <property type="match status" value="1"/>
</dbReference>
<dbReference type="InterPro" id="IPR018980">
    <property type="entry name" value="FERM_PH-like_C"/>
</dbReference>
<dbReference type="CDD" id="cd17100">
    <property type="entry name" value="FERM_F1_PTPN3_like"/>
    <property type="match status" value="1"/>
</dbReference>
<dbReference type="Gene3D" id="2.30.42.10">
    <property type="match status" value="1"/>
</dbReference>
<dbReference type="InterPro" id="IPR001478">
    <property type="entry name" value="PDZ"/>
</dbReference>
<dbReference type="AlphaFoldDB" id="A0AAF3E8L3"/>
<dbReference type="InterPro" id="IPR000299">
    <property type="entry name" value="FERM_domain"/>
</dbReference>
<sequence length="1085" mass="121481">MRFGSGSYDVRQSEGLHPATLGRHRTITCTVFFLDGSERQFQIDRYARGQELLDRVFTHLELVEREYFGLQFLCVLDTRDTQQNKWLEPQKSVRKQMLCPPYSLFFRVKFYVSDPAKLIEEYTRYHYFLQIRKDLLEGKLTCAEGSLALLGSYIVQSELGDYNAEEMPLGYLDNFQIAPHQNQELTRKMAELHEVHKGQSPAEAEYNFLDHAKRLEMYGVDLYEARDGKGLPISVGVNSYGLLVFHERKKIQEFPWSTIMKISFKRKQFFVSVRMTDANGLEDETCLSFNIYSAPACKQLWKACIEHHTFFRLIAPPAPPQKGLFNLGSRFRYSGRTEFQTIEEMRQRARVERTFQRASSKSGGTSSRATVSGAPSSASSSQYTPTHTVDSPDLSTRLFSHSWARRLLPLAGGRSASLSNGSSRFAPSTPVPRPTALPQAPSTDLVRRRNPSPISLTTRKVLPSPVLGARPKNPLIVSAHQSIDDSRSSTTLELDGPLSRSLSIHSVEDSESSAPSLRAARPRETTFGVEIDDSDIEHSWTPAMIGTQACTSAAQIHQRSHINSTPRKTSSHANGYGDYGNSNHSYTSQPIGTPRNGYSTNTTSSTVNRYAQPVVNGIRASSRPPPSTTNGTSPRSSLASSGYGGSSPPRTRRSPHSHKSNSPVDEDSIVTVRIRPDAQGRFGFNVKGGADQPVAVIVSKVVPGSSADKCYPRLNEGDQLLMINGRDVSTMAHDQVVAYIRAARNMPNGGELVLVIRPNVYRLGEELPEPDASCLPPEPVRVADTVPRSDKLSHSLRILAESLKNGSIITQFEQLYRRKPNLTMNDCRLSSNVNKNRYRDVCPYDATRVPLQSATTGDYINASFINMEIPASGIVNRYIACQGPLAHTTPDFWIMCWEQLCTTIVMLTTTVERGRVKCHQYWPRLYETQDHGRLTVTCLKDRETPNCSYREFTVKDKQSKEERRVAQMQYTAWPDHGVPDDPRHFIQFVDEVRRARSGCVEPIVVHCSAGIGRTGVLILMETASCLVEANEPVYPLEIVRVMRDQRAMLIQTPGQYTFVCESILRAYSDGCIKPLAEYQSNPYSG</sequence>
<dbReference type="PROSITE" id="PS50057">
    <property type="entry name" value="FERM_3"/>
    <property type="match status" value="1"/>
</dbReference>
<dbReference type="InterPro" id="IPR003595">
    <property type="entry name" value="Tyr_Pase_cat"/>
</dbReference>
<evidence type="ECO:0000259" key="12">
    <source>
        <dbReference type="PROSITE" id="PS50106"/>
    </source>
</evidence>
<dbReference type="InterPro" id="IPR019748">
    <property type="entry name" value="FERM_central"/>
</dbReference>
<dbReference type="SMART" id="SM01195">
    <property type="entry name" value="FA"/>
    <property type="match status" value="1"/>
</dbReference>
<dbReference type="FunFam" id="1.20.80.10:FF:000003">
    <property type="entry name" value="Tyrosine-protein phosphatase non-receptor type 4"/>
    <property type="match status" value="1"/>
</dbReference>
<dbReference type="PANTHER" id="PTHR45706">
    <property type="entry name" value="TYROSINE-PROTEIN PHOSPHATASE"/>
    <property type="match status" value="1"/>
</dbReference>
<feature type="domain" description="FERM" evidence="11">
    <location>
        <begin position="27"/>
        <end position="315"/>
    </location>
</feature>
<dbReference type="GO" id="GO:0005856">
    <property type="term" value="C:cytoskeleton"/>
    <property type="evidence" value="ECO:0007669"/>
    <property type="project" value="UniProtKB-SubCell"/>
</dbReference>
<evidence type="ECO:0000313" key="14">
    <source>
        <dbReference type="WBParaSite" id="MBELARI_LOCUS10253.1"/>
    </source>
</evidence>
<keyword evidence="4" id="KW-0963">Cytoplasm</keyword>
<proteinExistence type="inferred from homology"/>
<dbReference type="InterPro" id="IPR029071">
    <property type="entry name" value="Ubiquitin-like_domsf"/>
</dbReference>
<protein>
    <recommendedName>
        <fullName evidence="3">protein-tyrosine-phosphatase</fullName>
        <ecNumber evidence="3">3.1.3.48</ecNumber>
    </recommendedName>
</protein>
<keyword evidence="6" id="KW-0904">Protein phosphatase</keyword>
<dbReference type="Pfam" id="PF08736">
    <property type="entry name" value="FA"/>
    <property type="match status" value="1"/>
</dbReference>
<dbReference type="InterPro" id="IPR019747">
    <property type="entry name" value="FERM_CS"/>
</dbReference>